<dbReference type="Gene3D" id="3.40.640.10">
    <property type="entry name" value="Type I PLP-dependent aspartate aminotransferase-like (Major domain)"/>
    <property type="match status" value="1"/>
</dbReference>
<evidence type="ECO:0000256" key="10">
    <source>
        <dbReference type="RuleBase" id="RU004504"/>
    </source>
</evidence>
<keyword evidence="13" id="KW-1185">Reference proteome</keyword>
<comment type="catalytic activity">
    <reaction evidence="9">
        <text>(sulfur carrier)-H + L-cysteine = (sulfur carrier)-SH + L-alanine</text>
        <dbReference type="Rhea" id="RHEA:43892"/>
        <dbReference type="Rhea" id="RHEA-COMP:14737"/>
        <dbReference type="Rhea" id="RHEA-COMP:14739"/>
        <dbReference type="ChEBI" id="CHEBI:29917"/>
        <dbReference type="ChEBI" id="CHEBI:35235"/>
        <dbReference type="ChEBI" id="CHEBI:57972"/>
        <dbReference type="ChEBI" id="CHEBI:64428"/>
        <dbReference type="EC" id="2.8.1.7"/>
    </reaction>
</comment>
<dbReference type="EMBL" id="JAGIOD010000002">
    <property type="protein sequence ID" value="MBP2383885.1"/>
    <property type="molecule type" value="Genomic_DNA"/>
</dbReference>
<gene>
    <name evidence="12" type="ORF">JOF43_003874</name>
</gene>
<dbReference type="GO" id="GO:0031071">
    <property type="term" value="F:cysteine desulfurase activity"/>
    <property type="evidence" value="ECO:0007669"/>
    <property type="project" value="UniProtKB-EC"/>
</dbReference>
<protein>
    <recommendedName>
        <fullName evidence="3">cysteine desulfurase</fullName>
        <ecNumber evidence="3">2.8.1.7</ecNumber>
    </recommendedName>
</protein>
<dbReference type="PROSITE" id="PS00595">
    <property type="entry name" value="AA_TRANSFER_CLASS_5"/>
    <property type="match status" value="1"/>
</dbReference>
<dbReference type="InterPro" id="IPR015421">
    <property type="entry name" value="PyrdxlP-dep_Trfase_major"/>
</dbReference>
<dbReference type="RefSeq" id="WP_342592235.1">
    <property type="nucleotide sequence ID" value="NZ_BAAAJW010000001.1"/>
</dbReference>
<evidence type="ECO:0000313" key="12">
    <source>
        <dbReference type="EMBL" id="MBP2383885.1"/>
    </source>
</evidence>
<evidence type="ECO:0000256" key="3">
    <source>
        <dbReference type="ARBA" id="ARBA00012239"/>
    </source>
</evidence>
<accession>A0ABS4X5Z1</accession>
<dbReference type="InterPro" id="IPR015424">
    <property type="entry name" value="PyrdxlP-dep_Trfase"/>
</dbReference>
<keyword evidence="4 12" id="KW-0808">Transferase</keyword>
<comment type="caution">
    <text evidence="12">The sequence shown here is derived from an EMBL/GenBank/DDBJ whole genome shotgun (WGS) entry which is preliminary data.</text>
</comment>
<dbReference type="InterPro" id="IPR016454">
    <property type="entry name" value="Cysteine_dSase"/>
</dbReference>
<dbReference type="SUPFAM" id="SSF53383">
    <property type="entry name" value="PLP-dependent transferases"/>
    <property type="match status" value="1"/>
</dbReference>
<keyword evidence="6" id="KW-0663">Pyridoxal phosphate</keyword>
<dbReference type="InterPro" id="IPR015422">
    <property type="entry name" value="PyrdxlP-dep_Trfase_small"/>
</dbReference>
<keyword evidence="7" id="KW-0408">Iron</keyword>
<evidence type="ECO:0000256" key="9">
    <source>
        <dbReference type="ARBA" id="ARBA00050776"/>
    </source>
</evidence>
<comment type="similarity">
    <text evidence="2">Belongs to the class-V pyridoxal-phosphate-dependent aminotransferase family. NifS/IscS subfamily.</text>
</comment>
<organism evidence="12 13">
    <name type="scientific">Brachybacterium sacelli</name>
    <dbReference type="NCBI Taxonomy" id="173364"/>
    <lineage>
        <taxon>Bacteria</taxon>
        <taxon>Bacillati</taxon>
        <taxon>Actinomycetota</taxon>
        <taxon>Actinomycetes</taxon>
        <taxon>Micrococcales</taxon>
        <taxon>Dermabacteraceae</taxon>
        <taxon>Brachybacterium</taxon>
    </lineage>
</organism>
<evidence type="ECO:0000313" key="13">
    <source>
        <dbReference type="Proteomes" id="UP001519290"/>
    </source>
</evidence>
<keyword evidence="8" id="KW-0411">Iron-sulfur</keyword>
<dbReference type="PANTHER" id="PTHR11601:SF34">
    <property type="entry name" value="CYSTEINE DESULFURASE"/>
    <property type="match status" value="1"/>
</dbReference>
<dbReference type="Gene3D" id="3.90.1150.10">
    <property type="entry name" value="Aspartate Aminotransferase, domain 1"/>
    <property type="match status" value="1"/>
</dbReference>
<evidence type="ECO:0000256" key="6">
    <source>
        <dbReference type="ARBA" id="ARBA00022898"/>
    </source>
</evidence>
<dbReference type="Proteomes" id="UP001519290">
    <property type="component" value="Unassembled WGS sequence"/>
</dbReference>
<evidence type="ECO:0000256" key="1">
    <source>
        <dbReference type="ARBA" id="ARBA00001933"/>
    </source>
</evidence>
<keyword evidence="5" id="KW-0479">Metal-binding</keyword>
<dbReference type="PIRSF" id="PIRSF005572">
    <property type="entry name" value="NifS"/>
    <property type="match status" value="1"/>
</dbReference>
<dbReference type="InterPro" id="IPR000192">
    <property type="entry name" value="Aminotrans_V_dom"/>
</dbReference>
<evidence type="ECO:0000256" key="4">
    <source>
        <dbReference type="ARBA" id="ARBA00022679"/>
    </source>
</evidence>
<dbReference type="InterPro" id="IPR020578">
    <property type="entry name" value="Aminotrans_V_PyrdxlP_BS"/>
</dbReference>
<dbReference type="PANTHER" id="PTHR11601">
    <property type="entry name" value="CYSTEINE DESULFURYLASE FAMILY MEMBER"/>
    <property type="match status" value="1"/>
</dbReference>
<evidence type="ECO:0000256" key="2">
    <source>
        <dbReference type="ARBA" id="ARBA00006490"/>
    </source>
</evidence>
<evidence type="ECO:0000256" key="5">
    <source>
        <dbReference type="ARBA" id="ARBA00022723"/>
    </source>
</evidence>
<evidence type="ECO:0000256" key="8">
    <source>
        <dbReference type="ARBA" id="ARBA00023014"/>
    </source>
</evidence>
<proteinExistence type="inferred from homology"/>
<evidence type="ECO:0000259" key="11">
    <source>
        <dbReference type="Pfam" id="PF00266"/>
    </source>
</evidence>
<dbReference type="Gene3D" id="1.10.260.50">
    <property type="match status" value="1"/>
</dbReference>
<feature type="domain" description="Aminotransferase class V" evidence="11">
    <location>
        <begin position="21"/>
        <end position="387"/>
    </location>
</feature>
<reference evidence="12 13" key="1">
    <citation type="submission" date="2021-03" db="EMBL/GenBank/DDBJ databases">
        <title>Sequencing the genomes of 1000 actinobacteria strains.</title>
        <authorList>
            <person name="Klenk H.-P."/>
        </authorList>
    </citation>
    <scope>NUCLEOTIDE SEQUENCE [LARGE SCALE GENOMIC DNA]</scope>
    <source>
        <strain evidence="12 13">DSM 14566</strain>
    </source>
</reference>
<sequence length="406" mass="41540">MVNAAADCGSPGGTPEEHRAYLDHAATTVMRPVAREAFLEASTVRGNPSSVHASGRRARAVLDDALEAIAELLGVPRSWLIMTSGGTEADNLAIRAVALGALAADPSRTAVAVAATDHPAVIATARSLAGLTPAIRARTLPVDSRGVLRADDAAQQLADGAVGVLSAALVNNETGARQDLAALAALARPHGTLVHTDAVQGVGHADLPSWNDVDLLSLSGHKIGAPVGVGVLVAKPEVPFGVASTGGGQQRGVRSGTLDLAHAAAFAAALRATLEEREQENVRVRGLARRLREGILAIDPDARFTLAEDSPQSGHIVHVVFPGADSDSLLFLLDERGVDSSAGSACSAGVTQASPVLAAMGMTDAQARGALRLSLGWTSTEHDVEVLLRALPESLSRARAVGALFG</sequence>
<name>A0ABS4X5Z1_9MICO</name>
<dbReference type="Pfam" id="PF00266">
    <property type="entry name" value="Aminotran_5"/>
    <property type="match status" value="1"/>
</dbReference>
<dbReference type="EC" id="2.8.1.7" evidence="3"/>
<evidence type="ECO:0000256" key="7">
    <source>
        <dbReference type="ARBA" id="ARBA00023004"/>
    </source>
</evidence>
<comment type="cofactor">
    <cofactor evidence="1 10">
        <name>pyridoxal 5'-phosphate</name>
        <dbReference type="ChEBI" id="CHEBI:597326"/>
    </cofactor>
</comment>